<dbReference type="GeneTree" id="ENSGT00390000003039"/>
<keyword evidence="1" id="KW-0732">Signal</keyword>
<feature type="signal peptide" evidence="1">
    <location>
        <begin position="1"/>
        <end position="17"/>
    </location>
</feature>
<protein>
    <submittedName>
        <fullName evidence="2">Wu:fj16a03</fullName>
    </submittedName>
</protein>
<dbReference type="Proteomes" id="UP000264820">
    <property type="component" value="Unplaced"/>
</dbReference>
<proteinExistence type="predicted"/>
<name>A0A3Q2XDN1_HIPCM</name>
<dbReference type="AlphaFoldDB" id="A0A3Q2XDN1"/>
<evidence type="ECO:0000256" key="1">
    <source>
        <dbReference type="SAM" id="SignalP"/>
    </source>
</evidence>
<organism evidence="2 3">
    <name type="scientific">Hippocampus comes</name>
    <name type="common">Tiger tail seahorse</name>
    <dbReference type="NCBI Taxonomy" id="109280"/>
    <lineage>
        <taxon>Eukaryota</taxon>
        <taxon>Metazoa</taxon>
        <taxon>Chordata</taxon>
        <taxon>Craniata</taxon>
        <taxon>Vertebrata</taxon>
        <taxon>Euteleostomi</taxon>
        <taxon>Actinopterygii</taxon>
        <taxon>Neopterygii</taxon>
        <taxon>Teleostei</taxon>
        <taxon>Neoteleostei</taxon>
        <taxon>Acanthomorphata</taxon>
        <taxon>Syngnathiaria</taxon>
        <taxon>Syngnathiformes</taxon>
        <taxon>Syngnathoidei</taxon>
        <taxon>Syngnathidae</taxon>
        <taxon>Hippocampus</taxon>
    </lineage>
</organism>
<evidence type="ECO:0000313" key="2">
    <source>
        <dbReference type="Ensembl" id="ENSHCOP00000001647.1"/>
    </source>
</evidence>
<accession>A0A3Q2XDN1</accession>
<sequence>MKPFLFLLLLLLPVCSAEFRIDCYSRDPLGMQPPVLNCRSDVEQACYSRDNGEKGCVTLEKCSRPGWTCCDGSLCNL</sequence>
<reference evidence="2" key="2">
    <citation type="submission" date="2025-09" db="UniProtKB">
        <authorList>
            <consortium name="Ensembl"/>
        </authorList>
    </citation>
    <scope>IDENTIFICATION</scope>
</reference>
<feature type="chain" id="PRO_5018752397" evidence="1">
    <location>
        <begin position="18"/>
        <end position="77"/>
    </location>
</feature>
<reference evidence="2" key="1">
    <citation type="submission" date="2025-08" db="UniProtKB">
        <authorList>
            <consortium name="Ensembl"/>
        </authorList>
    </citation>
    <scope>IDENTIFICATION</scope>
</reference>
<keyword evidence="3" id="KW-1185">Reference proteome</keyword>
<dbReference type="Ensembl" id="ENSHCOT00000011759.1">
    <property type="protein sequence ID" value="ENSHCOP00000001647.1"/>
    <property type="gene ID" value="ENSHCOG00000002634.1"/>
</dbReference>
<evidence type="ECO:0000313" key="3">
    <source>
        <dbReference type="Proteomes" id="UP000264820"/>
    </source>
</evidence>
<dbReference type="OMA" id="CCHTNRC"/>